<name>A0A1X7RKP4_ZYMT9</name>
<organism evidence="10 11">
    <name type="scientific">Zymoseptoria tritici (strain ST99CH_3D7)</name>
    <dbReference type="NCBI Taxonomy" id="1276538"/>
    <lineage>
        <taxon>Eukaryota</taxon>
        <taxon>Fungi</taxon>
        <taxon>Dikarya</taxon>
        <taxon>Ascomycota</taxon>
        <taxon>Pezizomycotina</taxon>
        <taxon>Dothideomycetes</taxon>
        <taxon>Dothideomycetidae</taxon>
        <taxon>Mycosphaerellales</taxon>
        <taxon>Mycosphaerellaceae</taxon>
        <taxon>Zymoseptoria</taxon>
    </lineage>
</organism>
<comment type="subcellular location">
    <subcellularLocation>
        <location evidence="1">Membrane</location>
        <topology evidence="1">Multi-pass membrane protein</topology>
    </subcellularLocation>
</comment>
<feature type="compositionally biased region" description="Polar residues" evidence="7">
    <location>
        <begin position="1434"/>
        <end position="1443"/>
    </location>
</feature>
<dbReference type="InterPro" id="IPR058210">
    <property type="entry name" value="SACS/Nov_dom"/>
</dbReference>
<dbReference type="InterPro" id="IPR005829">
    <property type="entry name" value="Sugar_transporter_CS"/>
</dbReference>
<reference evidence="10 11" key="1">
    <citation type="submission" date="2016-06" db="EMBL/GenBank/DDBJ databases">
        <authorList>
            <person name="Kjaerup R.B."/>
            <person name="Dalgaard T.S."/>
            <person name="Juul-Madsen H.R."/>
        </authorList>
    </citation>
    <scope>NUCLEOTIDE SEQUENCE [LARGE SCALE GENOMIC DNA]</scope>
</reference>
<feature type="transmembrane region" description="Helical" evidence="8">
    <location>
        <begin position="2012"/>
        <end position="2033"/>
    </location>
</feature>
<dbReference type="Gene3D" id="1.20.1250.20">
    <property type="entry name" value="MFS general substrate transporter like domains"/>
    <property type="match status" value="1"/>
</dbReference>
<sequence length="2456" mass="272961">MAASQNLSRLREQTMHSLEDEEAVTVNTRALIDKVLARYSGEWTTLRELIQNAADAQARKVSVRFETLPSATMPLPQTRDPAEHLKHTLQNHTLKTLIVSNDGERFGENDWQRLKRIAEGNPDETKIGAFGVGFYSVFADCESPFVSSGKETMAFYWKKDSLFTRRGKLQDEETGTTFLLDYRSQTTPVPPLLGLCQFLATSLTFVGLEVIELYLDDWNILTLNKKMAPAASVKIPGDVNPKTRDGLMKITDVEYQNAQIDARWMNVVGWDRKSQATGATAVPQNESGGMSLRNFFGRFAVGTTSSTASRIAQREEEALQVRIAEDLVGISTATVFLRVSTVNILTNVSKSLAQELERATKKPPPKKTRISILTSSFDEASASLANSSGSSSQRANDIFSSVIPTKNGKIFIGFPTAQTTGLLAHISAPSVIPTVERESIDLNARYVRDWNIEMLRVAGIACRIAYTGEMIELKAKIERLMAADGGRRKVIPADVNTVLPSAIHTYKQFAYSESTPSARVGQFIEEAFWTCNQKASIDVLSTRGVLPSQQVRVATENLSFVDGIPVIPDELMDKALAFLTKLRDYGLLSDITTSDIKKELEAQALTEKQVVELVKWACTKVSRQDMDASVAQGLFDGTIASIAEEHLATSANPVLQLGSIKTFVNSSKIPLELPTPPQTIPFRFTKGLSPVQLQSIGWEELQVVPWVRWVIESDGHGFGDGQSLTATPAVASQVLPVVSKAWDGLSQSSKQTIQELFILRTVIPTKLGMRKPPQAYFGSVKLFEDLPTIVGLQGVKEKFLSALGVRKTVELSVVFDRLMAKSNSPAAEDGKWSHVDLIKYLLSVKDDIPSEDLKRLRQTPICLAETQSDDATTKGKLYRIPELFEPDDAIKRLGLPVLQWPGQYRASTPEGRFLRSLGLQPYPSVLDLVNILSKAPADSELQKRTVTYWVMNAFHNGYAKFAVADIDKAFLPVLPFAGEGKNLVAKPSQCYANPKAAVLRFRTLREDLQPHHALFGVALEPPIEACAERLIKSPPADKSSAQMLYGYLAGRLGEIGPNGNLAERLGNAPIVPVVDRASGSKAPHTRFTSPRLCFLGDGEVYGDIFDFVDFGHDANTFLLRVGCKHEPSATEIADTLVRQPTRLLGTLGPDKYVQLLRKIAENAAAIKKDKLLWQRLKTSPCLLAERLVRSGGTRHADEKNEYDDDETMIREQLLVKATDMVLIDDFNSYRLFSDILLAAPQEEILENFYASLETPWLSKLAEDEQRKGPLLHDQSAAAKLQMLLVERCRLFLHDHGPESVRHDAKWLEQNLTVQVTEFLQVTRKLKGYKVQHTAKRSAALHRETKRDATLFVTARYDLYEVSKAISALLLKRPKQQDFLAFETILESDLRRLKTKGYNVDRILRQKAAESRIAESEMQKRAEEQRRLVEAESATRPTQASAAKSNVMSQPQQNQQPQMVEQPATPDKQLAMPGSFSDSPETARPETADRGKKPGGLFNTISKHLGFNSNNQAAEQMQKLLSGDQNVRQADLPPPYEASGNPIGAPGTGRATSSGDVQSNLQSAIKASREHRASEVSSAQQTKEIKETPTYCDHTPAQDIQFIAELDSGFKIYLSRDNPDPNGFLQIQRDAIVKFVIVLTAVAQVFELPPKTINIYHDEKGAAIAFNSNGALFCNLRYFMQLHVAHMASPEGKVEAVAYWWITLCHELAHNLVSNHDQNHSYYTESFAAHYFRRMVWTGLLQVSPEPFTIPLHLSGSSSTNTTRKPANIPLHTLSSSSRRRRSSSIYNEKGDRERLTRRSGSASYDEDDYDDDEDDFSLWSDTGDLVDQLGDAEDPLAAHLRSAVDDRGRPRHSKRVRFPSNEKERQSGVDIKKEDIRVPSPAPLPLSWGQRLLARTMAPNDSSSRMHGLHGKKLIYFLSIFVSLGVFLFGYDQGVMSGIITGPYFKDYFNQPSPAEIGTMVAILEVGAFISSISVGRIGDMIGRRKTILYGALVFVVGGAIQAFATGMPMMLLGRIIAGLGVGALSTIVPVYQSEISPPHNRGKLACIEFSGNVFGYMCSVWVDYFSSYIKSDWAWRLPLLMQVVMGGLLAVGSFLIVESPRWLLDNDHDEEGIVVIANLYGKGDIHNQKARDEYREIKMNVLLQRQEGERSYKDMFKRYSRRVFIAMSAQALAQLNGINVISYYAPLVFEQAGWTGRDAILMTGINGITYLASTIPPWYLVDRLGRRFILLSGAVAMIISLSAISYFIYIDIKLTPRLVVIFVMIYNAAFGYSWGPIPWLYPPEILPLSIRAKGASLSTASNWAFNWLVGEMTPILQQWIKWRLYLVHAFFCAVSFVVVYFLYPETANVRLEDMNSLFGDATTVAPTPETLAEAESLFSGNRSPSSFRLGNQDDEVPDMDLQPPDVDIQDGKPILNERGEGVGGWISNVVKRAKGEDPNTQGGSGRYKRVGQDYD</sequence>
<dbReference type="EMBL" id="LT853693">
    <property type="protein sequence ID" value="SMQ47968.1"/>
    <property type="molecule type" value="Genomic_DNA"/>
</dbReference>
<feature type="transmembrane region" description="Helical" evidence="8">
    <location>
        <begin position="1914"/>
        <end position="1931"/>
    </location>
</feature>
<feature type="compositionally biased region" description="Acidic residues" evidence="7">
    <location>
        <begin position="1804"/>
        <end position="1813"/>
    </location>
</feature>
<feature type="compositionally biased region" description="Polar residues" evidence="7">
    <location>
        <begin position="2380"/>
        <end position="2390"/>
    </location>
</feature>
<dbReference type="Proteomes" id="UP000215127">
    <property type="component" value="Chromosome 2"/>
</dbReference>
<dbReference type="Pfam" id="PF12449">
    <property type="entry name" value="DUF3684"/>
    <property type="match status" value="1"/>
</dbReference>
<dbReference type="PROSITE" id="PS00217">
    <property type="entry name" value="SUGAR_TRANSPORT_2"/>
    <property type="match status" value="1"/>
</dbReference>
<evidence type="ECO:0000313" key="10">
    <source>
        <dbReference type="EMBL" id="SMQ47968.1"/>
    </source>
</evidence>
<protein>
    <recommendedName>
        <fullName evidence="9">Major facilitator superfamily (MFS) profile domain-containing protein</fullName>
    </recommendedName>
</protein>
<dbReference type="PROSITE" id="PS50850">
    <property type="entry name" value="MFS"/>
    <property type="match status" value="1"/>
</dbReference>
<evidence type="ECO:0000256" key="2">
    <source>
        <dbReference type="ARBA" id="ARBA00010992"/>
    </source>
</evidence>
<feature type="domain" description="Major facilitator superfamily (MFS) profile" evidence="9">
    <location>
        <begin position="1918"/>
        <end position="2348"/>
    </location>
</feature>
<dbReference type="SUPFAM" id="SSF55874">
    <property type="entry name" value="ATPase domain of HSP90 chaperone/DNA topoisomerase II/histidine kinase"/>
    <property type="match status" value="1"/>
</dbReference>
<dbReference type="Gene3D" id="3.30.565.10">
    <property type="entry name" value="Histidine kinase-like ATPase, C-terminal domain"/>
    <property type="match status" value="1"/>
</dbReference>
<feature type="transmembrane region" description="Helical" evidence="8">
    <location>
        <begin position="2045"/>
        <end position="2063"/>
    </location>
</feature>
<dbReference type="InterPro" id="IPR020846">
    <property type="entry name" value="MFS_dom"/>
</dbReference>
<evidence type="ECO:0000256" key="7">
    <source>
        <dbReference type="SAM" id="MobiDB-lite"/>
    </source>
</evidence>
<evidence type="ECO:0000259" key="9">
    <source>
        <dbReference type="PROSITE" id="PS50850"/>
    </source>
</evidence>
<keyword evidence="6 8" id="KW-0472">Membrane</keyword>
<keyword evidence="11" id="KW-1185">Reference proteome</keyword>
<dbReference type="CDD" id="cd17356">
    <property type="entry name" value="MFS_HXT"/>
    <property type="match status" value="1"/>
</dbReference>
<feature type="transmembrane region" description="Helical" evidence="8">
    <location>
        <begin position="2229"/>
        <end position="2253"/>
    </location>
</feature>
<dbReference type="NCBIfam" id="TIGR00879">
    <property type="entry name" value="SP"/>
    <property type="match status" value="1"/>
</dbReference>
<feature type="region of interest" description="Disordered" evidence="7">
    <location>
        <begin position="1411"/>
        <end position="1503"/>
    </location>
</feature>
<feature type="compositionally biased region" description="Basic and acidic residues" evidence="7">
    <location>
        <begin position="1411"/>
        <end position="1429"/>
    </location>
</feature>
<accession>A0A1X7RKP4</accession>
<dbReference type="PANTHER" id="PTHR47839:SF1">
    <property type="entry name" value="DOMAIN PROTEIN, PUTATIVE (AFU_ORTHOLOGUE AFUA_6G04830)-RELATED"/>
    <property type="match status" value="1"/>
</dbReference>
<dbReference type="InterPro" id="IPR036259">
    <property type="entry name" value="MFS_trans_sf"/>
</dbReference>
<feature type="transmembrane region" description="Helical" evidence="8">
    <location>
        <begin position="2259"/>
        <end position="2282"/>
    </location>
</feature>
<evidence type="ECO:0000256" key="5">
    <source>
        <dbReference type="ARBA" id="ARBA00022989"/>
    </source>
</evidence>
<feature type="transmembrane region" description="Helical" evidence="8">
    <location>
        <begin position="2075"/>
        <end position="2098"/>
    </location>
</feature>
<dbReference type="SUPFAM" id="SSF103473">
    <property type="entry name" value="MFS general substrate transporter"/>
    <property type="match status" value="1"/>
</dbReference>
<dbReference type="InterPro" id="IPR036890">
    <property type="entry name" value="HATPase_C_sf"/>
</dbReference>
<comment type="similarity">
    <text evidence="2">Belongs to the major facilitator superfamily. Sugar transporter (TC 2.A.1.1) family.</text>
</comment>
<feature type="compositionally biased region" description="Polar residues" evidence="7">
    <location>
        <begin position="1754"/>
        <end position="1764"/>
    </location>
</feature>
<keyword evidence="5 8" id="KW-1133">Transmembrane helix</keyword>
<evidence type="ECO:0000256" key="1">
    <source>
        <dbReference type="ARBA" id="ARBA00004141"/>
    </source>
</evidence>
<dbReference type="PRINTS" id="PR00171">
    <property type="entry name" value="SUGRTRNSPORT"/>
</dbReference>
<feature type="region of interest" description="Disordered" evidence="7">
    <location>
        <begin position="1754"/>
        <end position="1813"/>
    </location>
</feature>
<feature type="region of interest" description="Disordered" evidence="7">
    <location>
        <begin position="1843"/>
        <end position="1868"/>
    </location>
</feature>
<feature type="region of interest" description="Disordered" evidence="7">
    <location>
        <begin position="2380"/>
        <end position="2456"/>
    </location>
</feature>
<feature type="region of interest" description="Disordered" evidence="7">
    <location>
        <begin position="1526"/>
        <end position="1560"/>
    </location>
</feature>
<evidence type="ECO:0000256" key="8">
    <source>
        <dbReference type="SAM" id="Phobius"/>
    </source>
</evidence>
<feature type="transmembrane region" description="Helical" evidence="8">
    <location>
        <begin position="1988"/>
        <end position="2006"/>
    </location>
</feature>
<feature type="transmembrane region" description="Helical" evidence="8">
    <location>
        <begin position="2323"/>
        <end position="2344"/>
    </location>
</feature>
<gene>
    <name evidence="10" type="ORF">ZT3D7_G3117</name>
</gene>
<feature type="transmembrane region" description="Helical" evidence="8">
    <location>
        <begin position="2164"/>
        <end position="2188"/>
    </location>
</feature>
<feature type="compositionally biased region" description="Polar residues" evidence="7">
    <location>
        <begin position="1549"/>
        <end position="1560"/>
    </location>
</feature>
<dbReference type="Pfam" id="PF25794">
    <property type="entry name" value="SACS"/>
    <property type="match status" value="1"/>
</dbReference>
<dbReference type="GO" id="GO:0016020">
    <property type="term" value="C:membrane"/>
    <property type="evidence" value="ECO:0007669"/>
    <property type="project" value="UniProtKB-SubCell"/>
</dbReference>
<dbReference type="InterPro" id="IPR005828">
    <property type="entry name" value="MFS_sugar_transport-like"/>
</dbReference>
<evidence type="ECO:0000313" key="11">
    <source>
        <dbReference type="Proteomes" id="UP000215127"/>
    </source>
</evidence>
<evidence type="ECO:0000256" key="4">
    <source>
        <dbReference type="ARBA" id="ARBA00022692"/>
    </source>
</evidence>
<keyword evidence="3" id="KW-0813">Transport</keyword>
<dbReference type="InterPro" id="IPR003663">
    <property type="entry name" value="Sugar/inositol_transpt"/>
</dbReference>
<dbReference type="GO" id="GO:0022857">
    <property type="term" value="F:transmembrane transporter activity"/>
    <property type="evidence" value="ECO:0007669"/>
    <property type="project" value="InterPro"/>
</dbReference>
<dbReference type="Pfam" id="PF00083">
    <property type="entry name" value="Sugar_tr"/>
    <property type="match status" value="1"/>
</dbReference>
<dbReference type="InterPro" id="IPR022155">
    <property type="entry name" value="DUF3684"/>
</dbReference>
<feature type="compositionally biased region" description="Basic and acidic residues" evidence="7">
    <location>
        <begin position="1480"/>
        <end position="1491"/>
    </location>
</feature>
<feature type="transmembrane region" description="Helical" evidence="8">
    <location>
        <begin position="2200"/>
        <end position="2222"/>
    </location>
</feature>
<dbReference type="NCBIfam" id="NF047352">
    <property type="entry name" value="P_loop_sacsin"/>
    <property type="match status" value="1"/>
</dbReference>
<dbReference type="FunFam" id="1.20.1250.20:FF:000119">
    <property type="entry name" value="MFS monosaccharide transporter, putative"/>
    <property type="match status" value="1"/>
</dbReference>
<proteinExistence type="inferred from homology"/>
<evidence type="ECO:0000256" key="6">
    <source>
        <dbReference type="ARBA" id="ARBA00023136"/>
    </source>
</evidence>
<evidence type="ECO:0000256" key="3">
    <source>
        <dbReference type="ARBA" id="ARBA00022448"/>
    </source>
</evidence>
<keyword evidence="4 8" id="KW-0812">Transmembrane</keyword>
<feature type="compositionally biased region" description="Low complexity" evidence="7">
    <location>
        <begin position="1444"/>
        <end position="1459"/>
    </location>
</feature>
<dbReference type="PANTHER" id="PTHR47839">
    <property type="entry name" value="DOMAIN PROTEIN, PUTATIVE (AFU_ORTHOLOGUE AFUA_6G04830)-RELATED"/>
    <property type="match status" value="1"/>
</dbReference>